<protein>
    <submittedName>
        <fullName evidence="4">IS3 family transposase</fullName>
    </submittedName>
</protein>
<dbReference type="EMBL" id="QOGZ01000345">
    <property type="protein sequence ID" value="RDA23959.1"/>
    <property type="molecule type" value="Genomic_DNA"/>
</dbReference>
<evidence type="ECO:0000256" key="1">
    <source>
        <dbReference type="ARBA" id="ARBA00022578"/>
    </source>
</evidence>
<sequence>CQSLRCSGCSLQQFRHWQNRLNTIDPARIKLYSETVRVWNQSRGSAGARALADMLIQNGIPMSSCRARRLMKHLNLRSAQPGKYQYKNARQEHTSLPSLLECRFSVLEAEQVWILK</sequence>
<organism evidence="4 5">
    <name type="scientific">Escherichia coli</name>
    <dbReference type="NCBI Taxonomy" id="562"/>
    <lineage>
        <taxon>Bacteria</taxon>
        <taxon>Pseudomonadati</taxon>
        <taxon>Pseudomonadota</taxon>
        <taxon>Gammaproteobacteria</taxon>
        <taxon>Enterobacterales</taxon>
        <taxon>Enterobacteriaceae</taxon>
        <taxon>Escherichia</taxon>
    </lineage>
</organism>
<evidence type="ECO:0000313" key="5">
    <source>
        <dbReference type="Proteomes" id="UP000253687"/>
    </source>
</evidence>
<dbReference type="Pfam" id="PF13276">
    <property type="entry name" value="HTH_21"/>
    <property type="match status" value="1"/>
</dbReference>
<dbReference type="GO" id="GO:0032196">
    <property type="term" value="P:transposition"/>
    <property type="evidence" value="ECO:0007669"/>
    <property type="project" value="UniProtKB-KW"/>
</dbReference>
<feature type="non-terminal residue" evidence="4">
    <location>
        <position position="1"/>
    </location>
</feature>
<dbReference type="GO" id="GO:0006310">
    <property type="term" value="P:DNA recombination"/>
    <property type="evidence" value="ECO:0007669"/>
    <property type="project" value="UniProtKB-KW"/>
</dbReference>
<feature type="domain" description="HTH-like" evidence="3">
    <location>
        <begin position="37"/>
        <end position="84"/>
    </location>
</feature>
<keyword evidence="2" id="KW-0233">DNA recombination</keyword>
<dbReference type="InterPro" id="IPR050900">
    <property type="entry name" value="Transposase_IS3/IS150/IS904"/>
</dbReference>
<reference evidence="4 5" key="1">
    <citation type="submission" date="2018-07" db="EMBL/GenBank/DDBJ databases">
        <title>Whole Genome Sequence Analysis of Avian Pathogenic E. coli - An Australian Perspective.</title>
        <authorList>
            <person name="Cummins M.L."/>
            <person name="Reid C.J."/>
            <person name="Roy Chowdhury P."/>
            <person name="Bushell R."/>
            <person name="Esbert N."/>
            <person name="Tivendale K.A."/>
            <person name="Noormohammadi A.H."/>
            <person name="Islam S."/>
            <person name="Marenda M.S."/>
            <person name="Browning G.F."/>
            <person name="Markham P.F."/>
            <person name="Djordjevic S.P."/>
        </authorList>
    </citation>
    <scope>NUCLEOTIDE SEQUENCE [LARGE SCALE GENOMIC DNA]</scope>
    <source>
        <strain evidence="4 5">AVC211</strain>
    </source>
</reference>
<dbReference type="AlphaFoldDB" id="A0A369FIS7"/>
<dbReference type="PANTHER" id="PTHR46889:SF4">
    <property type="entry name" value="TRANSPOSASE INSO FOR INSERTION SEQUENCE ELEMENT IS911B-RELATED"/>
    <property type="match status" value="1"/>
</dbReference>
<gene>
    <name evidence="4" type="ORF">DTL43_29870</name>
</gene>
<evidence type="ECO:0000256" key="2">
    <source>
        <dbReference type="ARBA" id="ARBA00023172"/>
    </source>
</evidence>
<evidence type="ECO:0000259" key="3">
    <source>
        <dbReference type="Pfam" id="PF13276"/>
    </source>
</evidence>
<evidence type="ECO:0000313" key="4">
    <source>
        <dbReference type="EMBL" id="RDA23959.1"/>
    </source>
</evidence>
<comment type="caution">
    <text evidence="4">The sequence shown here is derived from an EMBL/GenBank/DDBJ whole genome shotgun (WGS) entry which is preliminary data.</text>
</comment>
<keyword evidence="1" id="KW-0815">Transposition</keyword>
<dbReference type="PANTHER" id="PTHR46889">
    <property type="entry name" value="TRANSPOSASE INSF FOR INSERTION SEQUENCE IS3B-RELATED"/>
    <property type="match status" value="1"/>
</dbReference>
<proteinExistence type="predicted"/>
<accession>A0A369FIS7</accession>
<name>A0A369FIS7_ECOLX</name>
<dbReference type="Proteomes" id="UP000253687">
    <property type="component" value="Unassembled WGS sequence"/>
</dbReference>
<dbReference type="InterPro" id="IPR025948">
    <property type="entry name" value="HTH-like_dom"/>
</dbReference>